<proteinExistence type="predicted"/>
<dbReference type="InterPro" id="IPR042098">
    <property type="entry name" value="TauD-like_sf"/>
</dbReference>
<keyword evidence="6" id="KW-0223">Dioxygenase</keyword>
<evidence type="ECO:0000259" key="5">
    <source>
        <dbReference type="Pfam" id="PF02668"/>
    </source>
</evidence>
<organism evidence="6 7">
    <name type="scientific">Actinokineospora soli</name>
    <dbReference type="NCBI Taxonomy" id="1048753"/>
    <lineage>
        <taxon>Bacteria</taxon>
        <taxon>Bacillati</taxon>
        <taxon>Actinomycetota</taxon>
        <taxon>Actinomycetes</taxon>
        <taxon>Pseudonocardiales</taxon>
        <taxon>Pseudonocardiaceae</taxon>
        <taxon>Actinokineospora</taxon>
    </lineage>
</organism>
<gene>
    <name evidence="6" type="ORF">ACFQV2_25660</name>
</gene>
<dbReference type="Pfam" id="PF02668">
    <property type="entry name" value="TauD"/>
    <property type="match status" value="1"/>
</dbReference>
<feature type="domain" description="TauD/TfdA-like" evidence="5">
    <location>
        <begin position="21"/>
        <end position="264"/>
    </location>
</feature>
<dbReference type="InterPro" id="IPR003819">
    <property type="entry name" value="TauD/TfdA-like"/>
</dbReference>
<evidence type="ECO:0000256" key="2">
    <source>
        <dbReference type="ARBA" id="ARBA00023002"/>
    </source>
</evidence>
<evidence type="ECO:0000313" key="7">
    <source>
        <dbReference type="Proteomes" id="UP001596512"/>
    </source>
</evidence>
<keyword evidence="4" id="KW-0045">Antibiotic biosynthesis</keyword>
<keyword evidence="3" id="KW-0408">Iron</keyword>
<comment type="caution">
    <text evidence="6">The sequence shown here is derived from an EMBL/GenBank/DDBJ whole genome shotgun (WGS) entry which is preliminary data.</text>
</comment>
<keyword evidence="7" id="KW-1185">Reference proteome</keyword>
<dbReference type="InterPro" id="IPR050411">
    <property type="entry name" value="AlphaKG_dependent_hydroxylases"/>
</dbReference>
<evidence type="ECO:0000256" key="4">
    <source>
        <dbReference type="ARBA" id="ARBA00023194"/>
    </source>
</evidence>
<dbReference type="PANTHER" id="PTHR10696">
    <property type="entry name" value="GAMMA-BUTYROBETAINE HYDROXYLASE-RELATED"/>
    <property type="match status" value="1"/>
</dbReference>
<evidence type="ECO:0000313" key="6">
    <source>
        <dbReference type="EMBL" id="MFC7616351.1"/>
    </source>
</evidence>
<accession>A0ABW2TSA7</accession>
<dbReference type="EMBL" id="JBHTEY010000004">
    <property type="protein sequence ID" value="MFC7616351.1"/>
    <property type="molecule type" value="Genomic_DNA"/>
</dbReference>
<dbReference type="GO" id="GO:0051213">
    <property type="term" value="F:dioxygenase activity"/>
    <property type="evidence" value="ECO:0007669"/>
    <property type="project" value="UniProtKB-KW"/>
</dbReference>
<comment type="cofactor">
    <cofactor evidence="1">
        <name>Fe(2+)</name>
        <dbReference type="ChEBI" id="CHEBI:29033"/>
    </cofactor>
</comment>
<dbReference type="Proteomes" id="UP001596512">
    <property type="component" value="Unassembled WGS sequence"/>
</dbReference>
<dbReference type="SUPFAM" id="SSF51197">
    <property type="entry name" value="Clavaminate synthase-like"/>
    <property type="match status" value="1"/>
</dbReference>
<evidence type="ECO:0000256" key="3">
    <source>
        <dbReference type="ARBA" id="ARBA00023004"/>
    </source>
</evidence>
<protein>
    <submittedName>
        <fullName evidence="6">TauD/TfdA family dioxygenase</fullName>
    </submittedName>
</protein>
<reference evidence="7" key="1">
    <citation type="journal article" date="2019" name="Int. J. Syst. Evol. Microbiol.">
        <title>The Global Catalogue of Microorganisms (GCM) 10K type strain sequencing project: providing services to taxonomists for standard genome sequencing and annotation.</title>
        <authorList>
            <consortium name="The Broad Institute Genomics Platform"/>
            <consortium name="The Broad Institute Genome Sequencing Center for Infectious Disease"/>
            <person name="Wu L."/>
            <person name="Ma J."/>
        </authorList>
    </citation>
    <scope>NUCLEOTIDE SEQUENCE [LARGE SCALE GENOMIC DNA]</scope>
    <source>
        <strain evidence="7">JCM 17695</strain>
    </source>
</reference>
<evidence type="ECO:0000256" key="1">
    <source>
        <dbReference type="ARBA" id="ARBA00001954"/>
    </source>
</evidence>
<name>A0ABW2TSA7_9PSEU</name>
<keyword evidence="2" id="KW-0560">Oxidoreductase</keyword>
<dbReference type="PANTHER" id="PTHR10696:SF56">
    <property type="entry name" value="TAUD_TFDA-LIKE DOMAIN-CONTAINING PROTEIN"/>
    <property type="match status" value="1"/>
</dbReference>
<sequence length="291" mass="31793">MISTSVLPYGVQLDYPADTAVADLDRDLLSALSTALRTEGIALLRGFPSDPAALVALGRRFGLPQRLLATRAELPADDPLNWAVDVVFRGDLAEADRFDFVEGAKPLELHTARATAAVQPQLFLMHMANASEPDADSPDHGQSHFARLDDALDHLVAEHGRARADEIVRVLSTSTFEPIDSCRAEPVVAAILTKKDNGRWKMRVWEGIADHAARNAPPALADAVTAFYAALNTVRCEVTLTSGDLILLDNERVAHGRRGFPAWHPGPDGDRVQSRRHIRNIKVYSEFEVVA</sequence>
<dbReference type="Gene3D" id="3.60.130.10">
    <property type="entry name" value="Clavaminate synthase-like"/>
    <property type="match status" value="1"/>
</dbReference>